<dbReference type="InterPro" id="IPR011992">
    <property type="entry name" value="EF-hand-dom_pair"/>
</dbReference>
<evidence type="ECO:0000256" key="10">
    <source>
        <dbReference type="ARBA" id="ARBA00023264"/>
    </source>
</evidence>
<dbReference type="SUPFAM" id="SSF49562">
    <property type="entry name" value="C2 domain (Calcium/lipid-binding domain, CaLB)"/>
    <property type="match status" value="2"/>
</dbReference>
<dbReference type="GO" id="GO:0016540">
    <property type="term" value="P:protein autoprocessing"/>
    <property type="evidence" value="ECO:0007669"/>
    <property type="project" value="UniProtKB-UniRule"/>
</dbReference>
<sequence>MVAAAKKLKLGRALRSAARLPARVSSGRGSGRNAFSPIPGEAPIVSLRVQVLGCSDLLAKDRNGLSDPFVVVSVLSNRQQTPVLKRTTNPIYPAKDATFNFPIYLSLADKLGVVELVVWDKDMLKKEYLGEVGLPLEDWFKNGIYAFDDPDNEPFSLDLLSTRSNTSVRGSIRIKVGFVNPPDLFNLADFGETYQELIKRSRPSLVSAPPKKRLRKSWGGKKTDFDFNAANDVVGIVMLEIQGAKDLPRLKNMTRTGWDMDPFVVISFGKKVFRTRVIRHSLNPVWDEKLLFHVRRYETAFRVQLTVLDWDKLSSNDHVGDAAFDVSQLTANVPLRDSKTGLYPEEEDGSRTFQEFTLPLSTAKEMPWESKHNPTITFRAKYQPYDALRQRFWWQFLKQYDSDDTGSLSHLELTSMLDSLGSTLSTETINSFFTRWDKKPVEDNLTYAEAIQCLEAEICRPSSEKKRIEHDYKGLDTSTAVTPSLNASDPHTTSASSSDAEDSSASGASASGSGSGSRSGGWSSSDDAFERVINVKNCPLCHRPRLNSKAERDIVTHLAVCASQDWARVDRIMVNNFVTASQAQRKWYTRVLSKVSSGDYKLGANSANIIVQNRMTGQLEEEKMQVYVRLGIRLLYKGARGKMEGARGMYLFLSPVRIAFSRPLSSARRLLKSLSIKQGVKYDSPESAHDIPSFIQFHNLNVDEIQDPISSFKTFNEFFYRKLKMSARPIDEAENPNRLVSAADCRLMAFETVNEATRLWIKGREFTVARLLGDAYKGQTERYQGGALAIFRLAPQDYHRFHSPVDGTIGPMTYISGEYYTVNPQAIRTTLDVYGENARKIVPIDSPQFGRVMAVCVGAMMVGSIKTTVSEGDRVKRGEEFGYFAFGGSTIVLLFERGVVEWDEDLLVNGRASLETLVRVGMGIGRRPGAAPATTAGSA</sequence>
<feature type="compositionally biased region" description="Low complexity" evidence="13">
    <location>
        <begin position="494"/>
        <end position="512"/>
    </location>
</feature>
<evidence type="ECO:0000256" key="13">
    <source>
        <dbReference type="SAM" id="MobiDB-lite"/>
    </source>
</evidence>
<comment type="subcellular location">
    <subcellularLocation>
        <location evidence="12">Golgi apparatus membrane</location>
        <topology evidence="12">Peripheral membrane protein</topology>
        <orientation evidence="12">Cytoplasmic side</orientation>
    </subcellularLocation>
    <subcellularLocation>
        <location evidence="12">Endosome membrane</location>
        <topology evidence="12">Peripheral membrane protein</topology>
        <orientation evidence="12">Cytoplasmic side</orientation>
    </subcellularLocation>
</comment>
<organism evidence="16 17">
    <name type="scientific">Heterobasidion irregulare (strain TC 32-1)</name>
    <dbReference type="NCBI Taxonomy" id="747525"/>
    <lineage>
        <taxon>Eukaryota</taxon>
        <taxon>Fungi</taxon>
        <taxon>Dikarya</taxon>
        <taxon>Basidiomycota</taxon>
        <taxon>Agaricomycotina</taxon>
        <taxon>Agaricomycetes</taxon>
        <taxon>Russulales</taxon>
        <taxon>Bondarzewiaceae</taxon>
        <taxon>Heterobasidion</taxon>
        <taxon>Heterobasidion annosum species complex</taxon>
    </lineage>
</organism>
<dbReference type="InterPro" id="IPR003817">
    <property type="entry name" value="PS_Dcarbxylase"/>
</dbReference>
<dbReference type="GO" id="GO:0006646">
    <property type="term" value="P:phosphatidylethanolamine biosynthetic process"/>
    <property type="evidence" value="ECO:0007669"/>
    <property type="project" value="UniProtKB-UniRule"/>
</dbReference>
<dbReference type="HOGENOM" id="CLU_002661_2_2_1"/>
<dbReference type="PROSITE" id="PS00018">
    <property type="entry name" value="EF_HAND_1"/>
    <property type="match status" value="1"/>
</dbReference>
<feature type="active site" description="Schiff-base intermediate with substrate; via pyruvic acid; for decarboxylase activity" evidence="12">
    <location>
        <position position="889"/>
    </location>
</feature>
<feature type="chain" id="PRO_5023389006" description="Phosphatidylserine decarboxylase 2 beta chain" evidence="12">
    <location>
        <begin position="1"/>
        <end position="888"/>
    </location>
</feature>
<dbReference type="CDD" id="cd04039">
    <property type="entry name" value="C2_PSD"/>
    <property type="match status" value="1"/>
</dbReference>
<keyword evidence="8 12" id="KW-0594">Phospholipid biosynthesis</keyword>
<comment type="pathway">
    <text evidence="1">Lipid metabolism.</text>
</comment>
<dbReference type="UniPathway" id="UPA00558">
    <property type="reaction ID" value="UER00616"/>
</dbReference>
<dbReference type="AlphaFoldDB" id="W4KEG4"/>
<dbReference type="InParanoid" id="W4KEG4"/>
<dbReference type="GeneID" id="20677574"/>
<feature type="active site" description="Charge relay system; for autoendoproteolytic cleavage activity" evidence="12">
    <location>
        <position position="802"/>
    </location>
</feature>
<comment type="function">
    <text evidence="12">Catalyzes the formation of phosphatidylethanolamine (PtdEtn) from phosphatidylserine (PtdSer). Plays a central role in phospholipid metabolism and in the interorganelle trafficking of phosphatidylserine.</text>
</comment>
<dbReference type="SMART" id="SM00239">
    <property type="entry name" value="C2"/>
    <property type="match status" value="2"/>
</dbReference>
<dbReference type="InterPro" id="IPR033179">
    <property type="entry name" value="PSD_type2_pro"/>
</dbReference>
<feature type="site" description="Cleavage (non-hydrolytic); by autocatalysis" evidence="12">
    <location>
        <begin position="888"/>
        <end position="889"/>
    </location>
</feature>
<dbReference type="PROSITE" id="PS50222">
    <property type="entry name" value="EF_HAND_2"/>
    <property type="match status" value="1"/>
</dbReference>
<dbReference type="GO" id="GO:0005509">
    <property type="term" value="F:calcium ion binding"/>
    <property type="evidence" value="ECO:0007669"/>
    <property type="project" value="InterPro"/>
</dbReference>
<evidence type="ECO:0000259" key="15">
    <source>
        <dbReference type="PROSITE" id="PS50222"/>
    </source>
</evidence>
<dbReference type="FunCoup" id="W4KEG4">
    <property type="interactions" value="55"/>
</dbReference>
<dbReference type="KEGG" id="hir:HETIRDRAFT_474586"/>
<dbReference type="RefSeq" id="XP_009545699.1">
    <property type="nucleotide sequence ID" value="XM_009547404.1"/>
</dbReference>
<feature type="active site" description="Charge relay system; for autoendoproteolytic cleavage activity" evidence="12">
    <location>
        <position position="744"/>
    </location>
</feature>
<comment type="cofactor">
    <cofactor evidence="12">
        <name>pyruvate</name>
        <dbReference type="ChEBI" id="CHEBI:15361"/>
    </cofactor>
    <text evidence="12">Binds 1 pyruvoyl group covalently per subunit.</text>
</comment>
<keyword evidence="12" id="KW-0967">Endosome</keyword>
<evidence type="ECO:0000256" key="12">
    <source>
        <dbReference type="HAMAP-Rule" id="MF_03209"/>
    </source>
</evidence>
<evidence type="ECO:0000256" key="6">
    <source>
        <dbReference type="ARBA" id="ARBA00023136"/>
    </source>
</evidence>
<evidence type="ECO:0000256" key="4">
    <source>
        <dbReference type="ARBA" id="ARBA00022837"/>
    </source>
</evidence>
<proteinExistence type="inferred from homology"/>
<evidence type="ECO:0000256" key="7">
    <source>
        <dbReference type="ARBA" id="ARBA00023145"/>
    </source>
</evidence>
<comment type="similarity">
    <text evidence="12">Belongs to the phosphatidylserine decarboxylase family. PSD-B subfamily. Eukaryotic type II sub-subfamily.</text>
</comment>
<evidence type="ECO:0000256" key="2">
    <source>
        <dbReference type="ARBA" id="ARBA00022516"/>
    </source>
</evidence>
<comment type="catalytic activity">
    <reaction evidence="12">
        <text>a 1,2-diacyl-sn-glycero-3-phospho-L-serine + H(+) = a 1,2-diacyl-sn-glycero-3-phosphoethanolamine + CO2</text>
        <dbReference type="Rhea" id="RHEA:20828"/>
        <dbReference type="ChEBI" id="CHEBI:15378"/>
        <dbReference type="ChEBI" id="CHEBI:16526"/>
        <dbReference type="ChEBI" id="CHEBI:57262"/>
        <dbReference type="ChEBI" id="CHEBI:64612"/>
        <dbReference type="EC" id="4.1.1.65"/>
    </reaction>
</comment>
<keyword evidence="17" id="KW-1185">Reference proteome</keyword>
<evidence type="ECO:0000256" key="3">
    <source>
        <dbReference type="ARBA" id="ARBA00022793"/>
    </source>
</evidence>
<evidence type="ECO:0000313" key="16">
    <source>
        <dbReference type="EMBL" id="ETW83451.1"/>
    </source>
</evidence>
<keyword evidence="2 12" id="KW-0444">Lipid biosynthesis</keyword>
<dbReference type="GO" id="GO:0000139">
    <property type="term" value="C:Golgi membrane"/>
    <property type="evidence" value="ECO:0007669"/>
    <property type="project" value="UniProtKB-SubCell"/>
</dbReference>
<dbReference type="OrthoDB" id="67700at2759"/>
<dbReference type="EMBL" id="KI925457">
    <property type="protein sequence ID" value="ETW83451.1"/>
    <property type="molecule type" value="Genomic_DNA"/>
</dbReference>
<dbReference type="InterPro" id="IPR033177">
    <property type="entry name" value="PSD-B"/>
</dbReference>
<feature type="domain" description="C2" evidence="14">
    <location>
        <begin position="27"/>
        <end position="149"/>
    </location>
</feature>
<comment type="subunit">
    <text evidence="12">Heterodimer of a large membrane-associated beta subunit and a small pyruvoyl-containing alpha subunit.</text>
</comment>
<evidence type="ECO:0000256" key="1">
    <source>
        <dbReference type="ARBA" id="ARBA00005189"/>
    </source>
</evidence>
<keyword evidence="5 12" id="KW-0443">Lipid metabolism</keyword>
<keyword evidence="11 12" id="KW-0670">Pyruvate</keyword>
<keyword evidence="4" id="KW-0106">Calcium</keyword>
<dbReference type="EC" id="4.1.1.65" evidence="12"/>
<evidence type="ECO:0000259" key="14">
    <source>
        <dbReference type="PROSITE" id="PS50004"/>
    </source>
</evidence>
<name>W4KEG4_HETIT</name>
<dbReference type="PANTHER" id="PTHR10067">
    <property type="entry name" value="PHOSPHATIDYLSERINE DECARBOXYLASE"/>
    <property type="match status" value="1"/>
</dbReference>
<feature type="compositionally biased region" description="Polar residues" evidence="13">
    <location>
        <begin position="479"/>
        <end position="493"/>
    </location>
</feature>
<dbReference type="InterPro" id="IPR018247">
    <property type="entry name" value="EF_Hand_1_Ca_BS"/>
</dbReference>
<keyword evidence="9 12" id="KW-0456">Lyase</keyword>
<dbReference type="GO" id="GO:0004609">
    <property type="term" value="F:phosphatidylserine decarboxylase activity"/>
    <property type="evidence" value="ECO:0007669"/>
    <property type="project" value="UniProtKB-UniRule"/>
</dbReference>
<feature type="domain" description="C2" evidence="14">
    <location>
        <begin position="217"/>
        <end position="339"/>
    </location>
</feature>
<feature type="region of interest" description="Disordered" evidence="13">
    <location>
        <begin position="479"/>
        <end position="522"/>
    </location>
</feature>
<keyword evidence="3 12" id="KW-0210">Decarboxylase</keyword>
<dbReference type="Pfam" id="PF00168">
    <property type="entry name" value="C2"/>
    <property type="match status" value="2"/>
</dbReference>
<feature type="modified residue" description="Pyruvic acid (Ser); by autocatalysis" evidence="12">
    <location>
        <position position="889"/>
    </location>
</feature>
<dbReference type="InterPro" id="IPR002048">
    <property type="entry name" value="EF_hand_dom"/>
</dbReference>
<evidence type="ECO:0000256" key="9">
    <source>
        <dbReference type="ARBA" id="ARBA00023239"/>
    </source>
</evidence>
<dbReference type="Pfam" id="PF02666">
    <property type="entry name" value="PS_Dcarbxylase"/>
    <property type="match status" value="1"/>
</dbReference>
<comment type="domain">
    <text evidence="12">The C2 domains have an essential, but non-catalytic function. They may facilitate interactions with other proteins and are required for lipid transport function.</text>
</comment>
<keyword evidence="7 12" id="KW-0865">Zymogen</keyword>
<feature type="active site" description="Charge relay system; for autoendoproteolytic cleavage activity" evidence="12">
    <location>
        <position position="889"/>
    </location>
</feature>
<evidence type="ECO:0000313" key="17">
    <source>
        <dbReference type="Proteomes" id="UP000030671"/>
    </source>
</evidence>
<dbReference type="STRING" id="747525.W4KEG4"/>
<dbReference type="CDD" id="cd00030">
    <property type="entry name" value="C2"/>
    <property type="match status" value="1"/>
</dbReference>
<protein>
    <recommendedName>
        <fullName evidence="12">Phosphatidylserine decarboxylase proenzyme 2</fullName>
        <ecNumber evidence="12">4.1.1.65</ecNumber>
    </recommendedName>
    <component>
        <recommendedName>
            <fullName evidence="12">Phosphatidylserine decarboxylase 2 beta chain</fullName>
        </recommendedName>
    </component>
    <component>
        <recommendedName>
            <fullName evidence="12">Phosphatidylserine decarboxylase 2 alpha chain</fullName>
        </recommendedName>
    </component>
</protein>
<comment type="pathway">
    <text evidence="12">Phospholipid metabolism; phosphatidylethanolamine biosynthesis; phosphatidylethanolamine from CDP-diacylglycerol: step 2/2.</text>
</comment>
<evidence type="ECO:0000256" key="5">
    <source>
        <dbReference type="ARBA" id="ARBA00023098"/>
    </source>
</evidence>
<accession>W4KEG4</accession>
<dbReference type="Proteomes" id="UP000030671">
    <property type="component" value="Unassembled WGS sequence"/>
</dbReference>
<evidence type="ECO:0000256" key="11">
    <source>
        <dbReference type="ARBA" id="ARBA00023317"/>
    </source>
</evidence>
<dbReference type="Gene3D" id="2.60.40.150">
    <property type="entry name" value="C2 domain"/>
    <property type="match status" value="2"/>
</dbReference>
<gene>
    <name evidence="12" type="primary">PSD2</name>
    <name evidence="16" type="ORF">HETIRDRAFT_474586</name>
</gene>
<dbReference type="GO" id="GO:0005795">
    <property type="term" value="C:Golgi stack"/>
    <property type="evidence" value="ECO:0007669"/>
    <property type="project" value="UniProtKB-UniRule"/>
</dbReference>
<dbReference type="InterPro" id="IPR000008">
    <property type="entry name" value="C2_dom"/>
</dbReference>
<keyword evidence="12" id="KW-0333">Golgi apparatus</keyword>
<keyword evidence="10 12" id="KW-1208">Phospholipid metabolism</keyword>
<keyword evidence="6 12" id="KW-0472">Membrane</keyword>
<comment type="PTM">
    <text evidence="12">Is synthesized initially as an inactive proenzyme. Formation of the active enzyme involves a self-maturation process in which the active site pyruvoyl group is generated from an internal serine residue via an autocatalytic post-translational modification. Two non-identical subunits are generated from the proenzyme in this reaction, and the pyruvate is formed at the N-terminus of the alpha chain, which is derived from the carboxyl end of the proenzyme. The autoendoproteolytic cleavage occurs by a canonical serine protease mechanism, in which the side chain hydroxyl group of the serine supplies its oxygen atom to form the C-terminus of the beta chain, while the remainder of the serine residue undergoes an oxidative deamination to produce ammonia and the pyruvoyl prosthetic group on the alpha chain. During this reaction, the Ser that is part of the protease active site of the proenzyme becomes the pyruvoyl prosthetic group, which constitutes an essential element of the active site of the mature decarboxylase.</text>
</comment>
<dbReference type="SUPFAM" id="SSF47473">
    <property type="entry name" value="EF-hand"/>
    <property type="match status" value="1"/>
</dbReference>
<dbReference type="NCBIfam" id="TIGR00163">
    <property type="entry name" value="PS_decarb"/>
    <property type="match status" value="1"/>
</dbReference>
<dbReference type="PROSITE" id="PS50004">
    <property type="entry name" value="C2"/>
    <property type="match status" value="2"/>
</dbReference>
<reference evidence="16 17" key="1">
    <citation type="journal article" date="2012" name="New Phytol.">
        <title>Insight into trade-off between wood decay and parasitism from the genome of a fungal forest pathogen.</title>
        <authorList>
            <person name="Olson A."/>
            <person name="Aerts A."/>
            <person name="Asiegbu F."/>
            <person name="Belbahri L."/>
            <person name="Bouzid O."/>
            <person name="Broberg A."/>
            <person name="Canback B."/>
            <person name="Coutinho P.M."/>
            <person name="Cullen D."/>
            <person name="Dalman K."/>
            <person name="Deflorio G."/>
            <person name="van Diepen L.T."/>
            <person name="Dunand C."/>
            <person name="Duplessis S."/>
            <person name="Durling M."/>
            <person name="Gonthier P."/>
            <person name="Grimwood J."/>
            <person name="Fossdal C.G."/>
            <person name="Hansson D."/>
            <person name="Henrissat B."/>
            <person name="Hietala A."/>
            <person name="Himmelstrand K."/>
            <person name="Hoffmeister D."/>
            <person name="Hogberg N."/>
            <person name="James T.Y."/>
            <person name="Karlsson M."/>
            <person name="Kohler A."/>
            <person name="Kues U."/>
            <person name="Lee Y.H."/>
            <person name="Lin Y.C."/>
            <person name="Lind M."/>
            <person name="Lindquist E."/>
            <person name="Lombard V."/>
            <person name="Lucas S."/>
            <person name="Lunden K."/>
            <person name="Morin E."/>
            <person name="Murat C."/>
            <person name="Park J."/>
            <person name="Raffaello T."/>
            <person name="Rouze P."/>
            <person name="Salamov A."/>
            <person name="Schmutz J."/>
            <person name="Solheim H."/>
            <person name="Stahlberg J."/>
            <person name="Velez H."/>
            <person name="de Vries R.P."/>
            <person name="Wiebenga A."/>
            <person name="Woodward S."/>
            <person name="Yakovlev I."/>
            <person name="Garbelotto M."/>
            <person name="Martin F."/>
            <person name="Grigoriev I.V."/>
            <person name="Stenlid J."/>
        </authorList>
    </citation>
    <scope>NUCLEOTIDE SEQUENCE [LARGE SCALE GENOMIC DNA]</scope>
    <source>
        <strain evidence="16 17">TC 32-1</strain>
    </source>
</reference>
<dbReference type="PANTHER" id="PTHR10067:SF17">
    <property type="entry name" value="PHOSPHATIDYLSERINE DECARBOXYLASE PROENZYME 2"/>
    <property type="match status" value="1"/>
</dbReference>
<feature type="chain" id="PRO_5023389005" description="Phosphatidylserine decarboxylase 2 alpha chain" evidence="12">
    <location>
        <begin position="889"/>
        <end position="939"/>
    </location>
</feature>
<feature type="domain" description="EF-hand" evidence="15">
    <location>
        <begin position="388"/>
        <end position="423"/>
    </location>
</feature>
<dbReference type="HAMAP" id="MF_00663">
    <property type="entry name" value="PS_decarb_PSD_B_type2"/>
    <property type="match status" value="1"/>
</dbReference>
<evidence type="ECO:0000256" key="8">
    <source>
        <dbReference type="ARBA" id="ARBA00023209"/>
    </source>
</evidence>
<dbReference type="eggNOG" id="KOG2419">
    <property type="taxonomic scope" value="Eukaryota"/>
</dbReference>
<dbReference type="Gene3D" id="1.10.238.10">
    <property type="entry name" value="EF-hand"/>
    <property type="match status" value="1"/>
</dbReference>
<dbReference type="InterPro" id="IPR035892">
    <property type="entry name" value="C2_domain_sf"/>
</dbReference>
<dbReference type="GO" id="GO:0010008">
    <property type="term" value="C:endosome membrane"/>
    <property type="evidence" value="ECO:0007669"/>
    <property type="project" value="UniProtKB-SubCell"/>
</dbReference>